<dbReference type="CDD" id="cd04301">
    <property type="entry name" value="NAT_SF"/>
    <property type="match status" value="1"/>
</dbReference>
<evidence type="ECO:0000313" key="2">
    <source>
        <dbReference type="EMBL" id="MBB6042396.1"/>
    </source>
</evidence>
<dbReference type="GO" id="GO:0034069">
    <property type="term" value="F:aminoglycoside N-acetyltransferase activity"/>
    <property type="evidence" value="ECO:0007669"/>
    <property type="project" value="TreeGrafter"/>
</dbReference>
<evidence type="ECO:0000259" key="1">
    <source>
        <dbReference type="PROSITE" id="PS51186"/>
    </source>
</evidence>
<dbReference type="GO" id="GO:0030649">
    <property type="term" value="P:aminoglycoside antibiotic catabolic process"/>
    <property type="evidence" value="ECO:0007669"/>
    <property type="project" value="TreeGrafter"/>
</dbReference>
<proteinExistence type="predicted"/>
<dbReference type="Gene3D" id="3.40.630.30">
    <property type="match status" value="1"/>
</dbReference>
<keyword evidence="2" id="KW-0808">Transferase</keyword>
<evidence type="ECO:0000313" key="3">
    <source>
        <dbReference type="Proteomes" id="UP000522163"/>
    </source>
</evidence>
<dbReference type="GeneID" id="85015906"/>
<protein>
    <submittedName>
        <fullName evidence="2">Putative acetyltransferase</fullName>
    </submittedName>
</protein>
<sequence length="216" mass="25347">MSRRILLLRTEAEQERTKALYREIFPEDSENFVDFYYRKRPKRILAMEEEGEIVGMLHINPFRMSFFKKELTASYLYAIGTKKEKRKQGVMGELLRRAFSLLEEEGEPFCFLIPVSESIYSPYGFRTIGKLSLEEKPLEEIEKSVLYALPTKELLERRAEEGTLSDEEDELPEDPVVMLKILNPEAFRKLSGYTDDTEDALLQRLAKERIYIIDVD</sequence>
<dbReference type="AlphaFoldDB" id="A0A7W9W1X5"/>
<name>A0A7W9W1X5_9FIRM</name>
<dbReference type="Pfam" id="PF13527">
    <property type="entry name" value="Acetyltransf_9"/>
    <property type="match status" value="1"/>
</dbReference>
<comment type="caution">
    <text evidence="2">The sequence shown here is derived from an EMBL/GenBank/DDBJ whole genome shotgun (WGS) entry which is preliminary data.</text>
</comment>
<dbReference type="EMBL" id="JACHHH010000017">
    <property type="protein sequence ID" value="MBB6042396.1"/>
    <property type="molecule type" value="Genomic_DNA"/>
</dbReference>
<dbReference type="Proteomes" id="UP000522163">
    <property type="component" value="Unassembled WGS sequence"/>
</dbReference>
<gene>
    <name evidence="2" type="ORF">HNQ46_002396</name>
</gene>
<dbReference type="PANTHER" id="PTHR37817:SF1">
    <property type="entry name" value="N-ACETYLTRANSFERASE EIS"/>
    <property type="match status" value="1"/>
</dbReference>
<feature type="domain" description="N-acetyltransferase" evidence="1">
    <location>
        <begin position="4"/>
        <end position="152"/>
    </location>
</feature>
<dbReference type="RefSeq" id="WP_183684865.1">
    <property type="nucleotide sequence ID" value="NZ_JACHHH010000017.1"/>
</dbReference>
<dbReference type="InterPro" id="IPR016181">
    <property type="entry name" value="Acyl_CoA_acyltransferase"/>
</dbReference>
<organism evidence="2 3">
    <name type="scientific">Oribacterium sinus</name>
    <dbReference type="NCBI Taxonomy" id="237576"/>
    <lineage>
        <taxon>Bacteria</taxon>
        <taxon>Bacillati</taxon>
        <taxon>Bacillota</taxon>
        <taxon>Clostridia</taxon>
        <taxon>Lachnospirales</taxon>
        <taxon>Lachnospiraceae</taxon>
        <taxon>Oribacterium</taxon>
    </lineage>
</organism>
<dbReference type="PANTHER" id="PTHR37817">
    <property type="entry name" value="N-ACETYLTRANSFERASE EIS"/>
    <property type="match status" value="1"/>
</dbReference>
<dbReference type="InterPro" id="IPR051554">
    <property type="entry name" value="Acetyltransferase_Eis"/>
</dbReference>
<dbReference type="InterPro" id="IPR000182">
    <property type="entry name" value="GNAT_dom"/>
</dbReference>
<reference evidence="2 3" key="1">
    <citation type="submission" date="2020-08" db="EMBL/GenBank/DDBJ databases">
        <title>Genomic Encyclopedia of Type Strains, Phase IV (KMG-IV): sequencing the most valuable type-strain genomes for metagenomic binning, comparative biology and taxonomic classification.</title>
        <authorList>
            <person name="Goeker M."/>
        </authorList>
    </citation>
    <scope>NUCLEOTIDE SEQUENCE [LARGE SCALE GENOMIC DNA]</scope>
    <source>
        <strain evidence="2 3">DSM 17245</strain>
    </source>
</reference>
<dbReference type="SUPFAM" id="SSF55729">
    <property type="entry name" value="Acyl-CoA N-acyltransferases (Nat)"/>
    <property type="match status" value="1"/>
</dbReference>
<accession>A0A7W9W1X5</accession>
<dbReference type="PROSITE" id="PS51186">
    <property type="entry name" value="GNAT"/>
    <property type="match status" value="1"/>
</dbReference>